<evidence type="ECO:0000256" key="2">
    <source>
        <dbReference type="ARBA" id="ARBA00004442"/>
    </source>
</evidence>
<dbReference type="InterPro" id="IPR006626">
    <property type="entry name" value="PbH1"/>
</dbReference>
<dbReference type="GO" id="GO:0005576">
    <property type="term" value="C:extracellular region"/>
    <property type="evidence" value="ECO:0007669"/>
    <property type="project" value="UniProtKB-SubCell"/>
</dbReference>
<evidence type="ECO:0000256" key="6">
    <source>
        <dbReference type="ARBA" id="ARBA00023136"/>
    </source>
</evidence>
<dbReference type="AlphaFoldDB" id="A0A1X7TNS7"/>
<organism evidence="8">
    <name type="scientific">Amphimedon queenslandica</name>
    <name type="common">Sponge</name>
    <dbReference type="NCBI Taxonomy" id="400682"/>
    <lineage>
        <taxon>Eukaryota</taxon>
        <taxon>Metazoa</taxon>
        <taxon>Porifera</taxon>
        <taxon>Demospongiae</taxon>
        <taxon>Heteroscleromorpha</taxon>
        <taxon>Haplosclerida</taxon>
        <taxon>Niphatidae</taxon>
        <taxon>Amphimedon</taxon>
    </lineage>
</organism>
<evidence type="ECO:0008006" key="9">
    <source>
        <dbReference type="Google" id="ProtNLM"/>
    </source>
</evidence>
<sequence length="951" mass="104595">MNDNGEGLFIDATYLRFLQIDIIDTKLIGNGGNKIMNSNAISLSNVTVANSTYTGLTLERSLVMIKNDAIFKNNTGVVGGGLAINDSSRLIVSSSANLEFIDNHASYKGGGIYAELSTYNDIKLVTPNIPLTLINNSAGLVGGDLYGVYHYTYSSNQFNLTNPNISSTGSPLDICFCDSHTTTSYENCIDASVQRIFPGQALKFNVALFGYDYVASETPTDGTVVYNASSSQTYIPNTCSLIEYTPKLTQTGQYRKCPIGFRLDKSQGSCTCSQSVSRENVTCDINTLNITHNGLLWIGTYHTTTPFNDNETNLNACIINEDCLLYCSPNPVTFKLNHTHTQCVDNRGHRMCGSCTEGYSLLMGSNKCGQCHDNYMMIAWIALFARWSRFKPIIDAYSGPMKDEYRFWPGLLLVARIPLSHVKCYDALIKKLFKKQDEDDDPLLDVTESHLTVDEQRRAMVPSSTDVRRCASRESVVEFSCSVSSGQYYVSDDCSSVTQSPCHPLSVYAGNMSQYNNTIFYFIGTTTINDNVTMTAVKNVTLHGLDQSPSIVCKKGVFKNSVSVVSCNNITITNSFFATWSGDVDLTNAFDLKISSSVFSTSYSVNLKYNALPVCSSELLHYSLILTNVNFTTGSIIELEMLHGTTYNVSIIFDQVEYCANPHIISVGGLFYFLIINSSFHDVNDGPGLSIDFYETRYYTNPGIQLTSTFILEDSQFYNNKQGLEIYGDEYLLGTLCYNVIIKSCLIYDNINEGLAIDGIFLRLTQIDIIDTELIGNGGNKIMNSNAISLSNVTVANSTYTGLLITISLVTVNDDLIFKNNTGVVGGGLAINDSSWLILTSSANLELIDNHASYKGGGIYVEWAENCDIILTASNIPLTLINNSAGLVGGDMYGYYILNLYNYQFSLTNLNISSTKCPIGFTLDKSQGSCTCSQSVSRENVTIENQHYNSD</sequence>
<dbReference type="SUPFAM" id="SSF51126">
    <property type="entry name" value="Pectin lyase-like"/>
    <property type="match status" value="1"/>
</dbReference>
<dbReference type="Pfam" id="PF02415">
    <property type="entry name" value="Chlam_PMP"/>
    <property type="match status" value="1"/>
</dbReference>
<keyword evidence="7" id="KW-0998">Cell outer membrane</keyword>
<dbReference type="InterPro" id="IPR011050">
    <property type="entry name" value="Pectin_lyase_fold/virulence"/>
</dbReference>
<reference evidence="8" key="1">
    <citation type="submission" date="2017-05" db="UniProtKB">
        <authorList>
            <consortium name="EnsemblMetazoa"/>
        </authorList>
    </citation>
    <scope>IDENTIFICATION</scope>
</reference>
<evidence type="ECO:0000256" key="7">
    <source>
        <dbReference type="ARBA" id="ARBA00023237"/>
    </source>
</evidence>
<evidence type="ECO:0000256" key="1">
    <source>
        <dbReference type="ARBA" id="ARBA00004196"/>
    </source>
</evidence>
<dbReference type="EnsemblMetazoa" id="Aqu2.1.16609_001">
    <property type="protein sequence ID" value="Aqu2.1.16609_001"/>
    <property type="gene ID" value="Aqu2.1.16609"/>
</dbReference>
<dbReference type="InterPro" id="IPR003368">
    <property type="entry name" value="POMP_repeat"/>
</dbReference>
<comment type="subcellular location">
    <subcellularLocation>
        <location evidence="1">Cell envelope</location>
    </subcellularLocation>
    <subcellularLocation>
        <location evidence="2">Cell outer membrane</location>
    </subcellularLocation>
    <subcellularLocation>
        <location evidence="3">Secreted</location>
    </subcellularLocation>
</comment>
<keyword evidence="4" id="KW-0964">Secreted</keyword>
<name>A0A1X7TNS7_AMPQE</name>
<keyword evidence="6" id="KW-0472">Membrane</keyword>
<dbReference type="SMART" id="SM00710">
    <property type="entry name" value="PbH1"/>
    <property type="match status" value="6"/>
</dbReference>
<protein>
    <recommendedName>
        <fullName evidence="9">Right handed beta helix domain-containing protein</fullName>
    </recommendedName>
</protein>
<dbReference type="OrthoDB" id="6761011at2759"/>
<evidence type="ECO:0000256" key="4">
    <source>
        <dbReference type="ARBA" id="ARBA00022525"/>
    </source>
</evidence>
<evidence type="ECO:0000313" key="8">
    <source>
        <dbReference type="EnsemblMetazoa" id="Aqu2.1.16609_001"/>
    </source>
</evidence>
<accession>A0A1X7TNS7</accession>
<evidence type="ECO:0000256" key="5">
    <source>
        <dbReference type="ARBA" id="ARBA00022729"/>
    </source>
</evidence>
<keyword evidence="5" id="KW-0732">Signal</keyword>
<proteinExistence type="predicted"/>
<evidence type="ECO:0000256" key="3">
    <source>
        <dbReference type="ARBA" id="ARBA00004613"/>
    </source>
</evidence>
<dbReference type="InParanoid" id="A0A1X7TNS7"/>